<keyword evidence="11" id="KW-0812">Transmembrane</keyword>
<feature type="transmembrane region" description="Helical" evidence="11">
    <location>
        <begin position="400"/>
        <end position="419"/>
    </location>
</feature>
<evidence type="ECO:0000256" key="5">
    <source>
        <dbReference type="ARBA" id="ARBA00022741"/>
    </source>
</evidence>
<dbReference type="STRING" id="227084.SAMN05421855_101229"/>
<evidence type="ECO:0000256" key="11">
    <source>
        <dbReference type="SAM" id="Phobius"/>
    </source>
</evidence>
<dbReference type="Pfam" id="PF07730">
    <property type="entry name" value="HisKA_3"/>
    <property type="match status" value="1"/>
</dbReference>
<evidence type="ECO:0000256" key="3">
    <source>
        <dbReference type="ARBA" id="ARBA00022553"/>
    </source>
</evidence>
<dbReference type="InterPro" id="IPR011990">
    <property type="entry name" value="TPR-like_helical_dom_sf"/>
</dbReference>
<reference evidence="13 14" key="1">
    <citation type="submission" date="2016-10" db="EMBL/GenBank/DDBJ databases">
        <authorList>
            <person name="de Groot N.N."/>
        </authorList>
    </citation>
    <scope>NUCLEOTIDE SEQUENCE [LARGE SCALE GENOMIC DNA]</scope>
    <source>
        <strain evidence="13 14">DSM 16195</strain>
    </source>
</reference>
<dbReference type="PROSITE" id="PS50109">
    <property type="entry name" value="HIS_KIN"/>
    <property type="match status" value="1"/>
</dbReference>
<keyword evidence="14" id="KW-1185">Reference proteome</keyword>
<dbReference type="SMART" id="SM00387">
    <property type="entry name" value="HATPase_c"/>
    <property type="match status" value="1"/>
</dbReference>
<dbReference type="Gene3D" id="3.30.565.10">
    <property type="entry name" value="Histidine kinase-like ATPase, C-terminal domain"/>
    <property type="match status" value="1"/>
</dbReference>
<keyword evidence="8" id="KW-0902">Two-component regulatory system</keyword>
<feature type="domain" description="Histidine kinase" evidence="12">
    <location>
        <begin position="458"/>
        <end position="652"/>
    </location>
</feature>
<dbReference type="AlphaFoldDB" id="A0A1G7C990"/>
<dbReference type="PANTHER" id="PTHR24421:SF10">
    <property type="entry name" value="NITRATE_NITRITE SENSOR PROTEIN NARQ"/>
    <property type="match status" value="1"/>
</dbReference>
<evidence type="ECO:0000256" key="9">
    <source>
        <dbReference type="PROSITE-ProRule" id="PRU00339"/>
    </source>
</evidence>
<feature type="repeat" description="TPR" evidence="9">
    <location>
        <begin position="120"/>
        <end position="153"/>
    </location>
</feature>
<dbReference type="PROSITE" id="PS50005">
    <property type="entry name" value="TPR"/>
    <property type="match status" value="2"/>
</dbReference>
<protein>
    <recommendedName>
        <fullName evidence="2">histidine kinase</fullName>
        <ecNumber evidence="2">2.7.13.3</ecNumber>
    </recommendedName>
</protein>
<dbReference type="GO" id="GO:0046983">
    <property type="term" value="F:protein dimerization activity"/>
    <property type="evidence" value="ECO:0007669"/>
    <property type="project" value="InterPro"/>
</dbReference>
<dbReference type="SMART" id="SM00028">
    <property type="entry name" value="TPR"/>
    <property type="match status" value="5"/>
</dbReference>
<dbReference type="InterPro" id="IPR005467">
    <property type="entry name" value="His_kinase_dom"/>
</dbReference>
<dbReference type="InterPro" id="IPR050482">
    <property type="entry name" value="Sensor_HK_TwoCompSys"/>
</dbReference>
<evidence type="ECO:0000256" key="10">
    <source>
        <dbReference type="SAM" id="Coils"/>
    </source>
</evidence>
<proteinExistence type="predicted"/>
<keyword evidence="11" id="KW-1133">Transmembrane helix</keyword>
<evidence type="ECO:0000259" key="12">
    <source>
        <dbReference type="PROSITE" id="PS50109"/>
    </source>
</evidence>
<dbReference type="GO" id="GO:0016020">
    <property type="term" value="C:membrane"/>
    <property type="evidence" value="ECO:0007669"/>
    <property type="project" value="InterPro"/>
</dbReference>
<dbReference type="GO" id="GO:0005524">
    <property type="term" value="F:ATP binding"/>
    <property type="evidence" value="ECO:0007669"/>
    <property type="project" value="UniProtKB-KW"/>
</dbReference>
<feature type="repeat" description="TPR" evidence="9">
    <location>
        <begin position="160"/>
        <end position="193"/>
    </location>
</feature>
<keyword evidence="6 13" id="KW-0418">Kinase</keyword>
<keyword evidence="3" id="KW-0597">Phosphoprotein</keyword>
<dbReference type="OrthoDB" id="9778366at2"/>
<evidence type="ECO:0000256" key="8">
    <source>
        <dbReference type="ARBA" id="ARBA00023012"/>
    </source>
</evidence>
<dbReference type="RefSeq" id="WP_093139536.1">
    <property type="nucleotide sequence ID" value="NZ_BMWO01000001.1"/>
</dbReference>
<keyword evidence="4" id="KW-0808">Transferase</keyword>
<evidence type="ECO:0000256" key="1">
    <source>
        <dbReference type="ARBA" id="ARBA00000085"/>
    </source>
</evidence>
<dbReference type="Pfam" id="PF02518">
    <property type="entry name" value="HATPase_c"/>
    <property type="match status" value="1"/>
</dbReference>
<evidence type="ECO:0000256" key="7">
    <source>
        <dbReference type="ARBA" id="ARBA00022840"/>
    </source>
</evidence>
<dbReference type="GO" id="GO:0000155">
    <property type="term" value="F:phosphorelay sensor kinase activity"/>
    <property type="evidence" value="ECO:0007669"/>
    <property type="project" value="InterPro"/>
</dbReference>
<dbReference type="Gene3D" id="1.20.5.1930">
    <property type="match status" value="1"/>
</dbReference>
<dbReference type="EC" id="2.7.13.3" evidence="2"/>
<dbReference type="InterPro" id="IPR003594">
    <property type="entry name" value="HATPase_dom"/>
</dbReference>
<gene>
    <name evidence="13" type="ORF">SAMN05421855_101229</name>
</gene>
<dbReference type="SUPFAM" id="SSF48452">
    <property type="entry name" value="TPR-like"/>
    <property type="match status" value="2"/>
</dbReference>
<keyword evidence="11" id="KW-0472">Membrane</keyword>
<dbReference type="EMBL" id="FNBA01000001">
    <property type="protein sequence ID" value="SDE35320.1"/>
    <property type="molecule type" value="Genomic_DNA"/>
</dbReference>
<sequence length="652" mass="73873">MKHVFFVVLFLFYGIAFSQSATKHIDSLQEASKHVNDSTRLRMVREVTFHYIFNDPEKAKRLLKSSISEAKNLHLSLSEAELTNNYGILMDVTGKSDSAKIYFEKALAISRSQKYKKLTSKITNNLGMYHWNKGDNQEALDFFFQALALNREQNNLQSNGTYYNNIGLIYQEMEMVDKALEYHFKALEIRKKFDIRYEIPISFNNIAINLTEKGQYKEAEEALLEGIEMAKEVNEQGVYYNLLTSLSNIYMLQDTPGKAIALLEEILEGRNTSNIDRRANISTYANCIHAFNTIGNYKKALQYIKEGESFLEEFSDLKASAVDFYAASAQTQYSVHNIEVGDHYLTKTLRLKDSLFSSENAENVAALETRFKVSEKERDLAESRANLAERELQIEQKNTLLFGSLGLALVLGLLGYLFYKQQRLKNEQLRKENELKTALARIETQNRLQEQRLRISRDLHDNIGSQLTFIISSIDNLTFGLEGENSKISKKLSTISTFASQTIYELRDTIWAMNKQDITLEDLQGRISNFIEKAGAVKQEVQFRFSVAATVSKETTFTSVQGMNMYRIIQEAVNNAFKYAKASEINVSVSAAQKQITVTITDNGVGFLLEKTAMGNGISNIKKRAKDLGGKAVVLSTLDKGTSVSVTFPLIT</sequence>
<evidence type="ECO:0000256" key="4">
    <source>
        <dbReference type="ARBA" id="ARBA00022679"/>
    </source>
</evidence>
<keyword evidence="5" id="KW-0547">Nucleotide-binding</keyword>
<keyword evidence="10" id="KW-0175">Coiled coil</keyword>
<dbReference type="Gene3D" id="1.25.40.10">
    <property type="entry name" value="Tetratricopeptide repeat domain"/>
    <property type="match status" value="1"/>
</dbReference>
<accession>A0A1G7C990</accession>
<feature type="coiled-coil region" evidence="10">
    <location>
        <begin position="364"/>
        <end position="452"/>
    </location>
</feature>
<dbReference type="Pfam" id="PF13424">
    <property type="entry name" value="TPR_12"/>
    <property type="match status" value="1"/>
</dbReference>
<dbReference type="InterPro" id="IPR019734">
    <property type="entry name" value="TPR_rpt"/>
</dbReference>
<evidence type="ECO:0000256" key="6">
    <source>
        <dbReference type="ARBA" id="ARBA00022777"/>
    </source>
</evidence>
<keyword evidence="7" id="KW-0067">ATP-binding</keyword>
<dbReference type="InterPro" id="IPR036890">
    <property type="entry name" value="HATPase_C_sf"/>
</dbReference>
<evidence type="ECO:0000256" key="2">
    <source>
        <dbReference type="ARBA" id="ARBA00012438"/>
    </source>
</evidence>
<evidence type="ECO:0000313" key="13">
    <source>
        <dbReference type="EMBL" id="SDE35320.1"/>
    </source>
</evidence>
<name>A0A1G7C990_9FLAO</name>
<evidence type="ECO:0000313" key="14">
    <source>
        <dbReference type="Proteomes" id="UP000199321"/>
    </source>
</evidence>
<comment type="catalytic activity">
    <reaction evidence="1">
        <text>ATP + protein L-histidine = ADP + protein N-phospho-L-histidine.</text>
        <dbReference type="EC" id="2.7.13.3"/>
    </reaction>
</comment>
<dbReference type="InterPro" id="IPR011712">
    <property type="entry name" value="Sig_transdc_His_kin_sub3_dim/P"/>
</dbReference>
<dbReference type="PANTHER" id="PTHR24421">
    <property type="entry name" value="NITRATE/NITRITE SENSOR PROTEIN NARX-RELATED"/>
    <property type="match status" value="1"/>
</dbReference>
<dbReference type="Pfam" id="PF13374">
    <property type="entry name" value="TPR_10"/>
    <property type="match status" value="1"/>
</dbReference>
<dbReference type="Proteomes" id="UP000199321">
    <property type="component" value="Unassembled WGS sequence"/>
</dbReference>
<organism evidence="13 14">
    <name type="scientific">Ulvibacter litoralis</name>
    <dbReference type="NCBI Taxonomy" id="227084"/>
    <lineage>
        <taxon>Bacteria</taxon>
        <taxon>Pseudomonadati</taxon>
        <taxon>Bacteroidota</taxon>
        <taxon>Flavobacteriia</taxon>
        <taxon>Flavobacteriales</taxon>
        <taxon>Flavobacteriaceae</taxon>
        <taxon>Ulvibacter</taxon>
    </lineage>
</organism>
<dbReference type="SUPFAM" id="SSF55874">
    <property type="entry name" value="ATPase domain of HSP90 chaperone/DNA topoisomerase II/histidine kinase"/>
    <property type="match status" value="1"/>
</dbReference>
<dbReference type="CDD" id="cd16917">
    <property type="entry name" value="HATPase_UhpB-NarQ-NarX-like"/>
    <property type="match status" value="1"/>
</dbReference>
<keyword evidence="9" id="KW-0802">TPR repeat</keyword>